<protein>
    <submittedName>
        <fullName evidence="5">Transcriptional regulator, GntR family</fullName>
    </submittedName>
</protein>
<dbReference type="SMART" id="SM00895">
    <property type="entry name" value="FCD"/>
    <property type="match status" value="1"/>
</dbReference>
<dbReference type="InterPro" id="IPR008920">
    <property type="entry name" value="TF_FadR/GntR_C"/>
</dbReference>
<dbReference type="Gene3D" id="1.10.10.10">
    <property type="entry name" value="Winged helix-like DNA-binding domain superfamily/Winged helix DNA-binding domain"/>
    <property type="match status" value="1"/>
</dbReference>
<evidence type="ECO:0000256" key="2">
    <source>
        <dbReference type="ARBA" id="ARBA00023125"/>
    </source>
</evidence>
<evidence type="ECO:0000256" key="1">
    <source>
        <dbReference type="ARBA" id="ARBA00023015"/>
    </source>
</evidence>
<dbReference type="InterPro" id="IPR011711">
    <property type="entry name" value="GntR_C"/>
</dbReference>
<dbReference type="RefSeq" id="WP_179224218.1">
    <property type="nucleotide sequence ID" value="NZ_FZOO01000002.1"/>
</dbReference>
<evidence type="ECO:0000313" key="6">
    <source>
        <dbReference type="Proteomes" id="UP000198373"/>
    </source>
</evidence>
<dbReference type="CDD" id="cd07377">
    <property type="entry name" value="WHTH_GntR"/>
    <property type="match status" value="1"/>
</dbReference>
<keyword evidence="2" id="KW-0238">DNA-binding</keyword>
<dbReference type="Pfam" id="PF07729">
    <property type="entry name" value="FCD"/>
    <property type="match status" value="1"/>
</dbReference>
<dbReference type="PANTHER" id="PTHR43537">
    <property type="entry name" value="TRANSCRIPTIONAL REGULATOR, GNTR FAMILY"/>
    <property type="match status" value="1"/>
</dbReference>
<dbReference type="InterPro" id="IPR000524">
    <property type="entry name" value="Tscrpt_reg_HTH_GntR"/>
</dbReference>
<dbReference type="SMART" id="SM00345">
    <property type="entry name" value="HTH_GNTR"/>
    <property type="match status" value="1"/>
</dbReference>
<dbReference type="Pfam" id="PF00392">
    <property type="entry name" value="GntR"/>
    <property type="match status" value="1"/>
</dbReference>
<dbReference type="SUPFAM" id="SSF46785">
    <property type="entry name" value="Winged helix' DNA-binding domain"/>
    <property type="match status" value="1"/>
</dbReference>
<dbReference type="SUPFAM" id="SSF48008">
    <property type="entry name" value="GntR ligand-binding domain-like"/>
    <property type="match status" value="1"/>
</dbReference>
<dbReference type="Gene3D" id="1.20.120.530">
    <property type="entry name" value="GntR ligand-binding domain-like"/>
    <property type="match status" value="1"/>
</dbReference>
<name>A0A239CG03_9ACTN</name>
<dbReference type="EMBL" id="FZOO01000002">
    <property type="protein sequence ID" value="SNS19107.1"/>
    <property type="molecule type" value="Genomic_DNA"/>
</dbReference>
<evidence type="ECO:0000259" key="4">
    <source>
        <dbReference type="PROSITE" id="PS50949"/>
    </source>
</evidence>
<proteinExistence type="predicted"/>
<keyword evidence="6" id="KW-1185">Reference proteome</keyword>
<keyword evidence="3" id="KW-0804">Transcription</keyword>
<dbReference type="Proteomes" id="UP000198373">
    <property type="component" value="Unassembled WGS sequence"/>
</dbReference>
<accession>A0A239CG03</accession>
<dbReference type="InterPro" id="IPR036388">
    <property type="entry name" value="WH-like_DNA-bd_sf"/>
</dbReference>
<evidence type="ECO:0000313" key="5">
    <source>
        <dbReference type="EMBL" id="SNS19107.1"/>
    </source>
</evidence>
<dbReference type="GO" id="GO:0003677">
    <property type="term" value="F:DNA binding"/>
    <property type="evidence" value="ECO:0007669"/>
    <property type="project" value="UniProtKB-KW"/>
</dbReference>
<keyword evidence="1" id="KW-0805">Transcription regulation</keyword>
<dbReference type="PANTHER" id="PTHR43537:SF45">
    <property type="entry name" value="GNTR FAMILY REGULATORY PROTEIN"/>
    <property type="match status" value="1"/>
</dbReference>
<reference evidence="6" key="1">
    <citation type="submission" date="2017-06" db="EMBL/GenBank/DDBJ databases">
        <authorList>
            <person name="Varghese N."/>
            <person name="Submissions S."/>
        </authorList>
    </citation>
    <scope>NUCLEOTIDE SEQUENCE [LARGE SCALE GENOMIC DNA]</scope>
    <source>
        <strain evidence="6">DSM 46839</strain>
    </source>
</reference>
<evidence type="ECO:0000256" key="3">
    <source>
        <dbReference type="ARBA" id="ARBA00023163"/>
    </source>
</evidence>
<dbReference type="PROSITE" id="PS50949">
    <property type="entry name" value="HTH_GNTR"/>
    <property type="match status" value="1"/>
</dbReference>
<gene>
    <name evidence="5" type="ORF">SAMN06893096_102428</name>
</gene>
<dbReference type="GO" id="GO:0003700">
    <property type="term" value="F:DNA-binding transcription factor activity"/>
    <property type="evidence" value="ECO:0007669"/>
    <property type="project" value="InterPro"/>
</dbReference>
<dbReference type="PRINTS" id="PR00035">
    <property type="entry name" value="HTHGNTR"/>
</dbReference>
<dbReference type="AlphaFoldDB" id="A0A239CG03"/>
<sequence>MAAPSGADGVPGPDAGWLRAMADEVRAFDRSSTAERVADLLRRRVIEGDLPPGRRLSEEQLVDVLHVSRNTLREAFRLLTHEGLLVHRLHRGVFVPELDEEELVDLYRLRRTIECDVVRRLGRLDPVRLRPLHDDVAAAEDAARRGDWGAVGTANMRFHQHLVALAGSRRIDETAARLLAEVRLAFSAVGSPQRLHEPYVRRNRALLELLVDGESERAAKELEDYLQDSEAELLAALRDRAGERSGDRPRRTP</sequence>
<organism evidence="5 6">
    <name type="scientific">Geodermatophilus pulveris</name>
    <dbReference type="NCBI Taxonomy" id="1564159"/>
    <lineage>
        <taxon>Bacteria</taxon>
        <taxon>Bacillati</taxon>
        <taxon>Actinomycetota</taxon>
        <taxon>Actinomycetes</taxon>
        <taxon>Geodermatophilales</taxon>
        <taxon>Geodermatophilaceae</taxon>
        <taxon>Geodermatophilus</taxon>
    </lineage>
</organism>
<dbReference type="InterPro" id="IPR036390">
    <property type="entry name" value="WH_DNA-bd_sf"/>
</dbReference>
<feature type="domain" description="HTH gntR-type" evidence="4">
    <location>
        <begin position="31"/>
        <end position="98"/>
    </location>
</feature>